<proteinExistence type="inferred from homology"/>
<dbReference type="AlphaFoldDB" id="A0A5D4H4P1"/>
<dbReference type="EMBL" id="VSZS01000053">
    <property type="protein sequence ID" value="TYR35223.1"/>
    <property type="molecule type" value="Genomic_DNA"/>
</dbReference>
<comment type="function">
    <text evidence="6">Has immunoglobulin-binding and hemagglutination properties, and can bind to mannose. Essential for virulence. May be involved in LPS biosynthesis or polysaccharide transport.</text>
</comment>
<evidence type="ECO:0000256" key="6">
    <source>
        <dbReference type="ARBA" id="ARBA00025321"/>
    </source>
</evidence>
<name>A0A5D4H4P1_9HYPH</name>
<keyword evidence="7" id="KW-0812">Transmembrane</keyword>
<keyword evidence="7" id="KW-1133">Transmembrane helix</keyword>
<evidence type="ECO:0000256" key="1">
    <source>
        <dbReference type="ARBA" id="ARBA00004167"/>
    </source>
</evidence>
<evidence type="ECO:0000313" key="9">
    <source>
        <dbReference type="EMBL" id="TYR35223.1"/>
    </source>
</evidence>
<evidence type="ECO:0000256" key="7">
    <source>
        <dbReference type="SAM" id="Phobius"/>
    </source>
</evidence>
<protein>
    <recommendedName>
        <fullName evidence="3">Lectin-like protein BA14k</fullName>
    </recommendedName>
</protein>
<dbReference type="GO" id="GO:0016020">
    <property type="term" value="C:membrane"/>
    <property type="evidence" value="ECO:0007669"/>
    <property type="project" value="UniProtKB-SubCell"/>
</dbReference>
<feature type="signal peptide" evidence="8">
    <location>
        <begin position="1"/>
        <end position="25"/>
    </location>
</feature>
<dbReference type="InterPro" id="IPR012413">
    <property type="entry name" value="BA14K"/>
</dbReference>
<evidence type="ECO:0000256" key="8">
    <source>
        <dbReference type="SAM" id="SignalP"/>
    </source>
</evidence>
<comment type="subcellular location">
    <subcellularLocation>
        <location evidence="1">Membrane</location>
        <topology evidence="1">Single-pass membrane protein</topology>
    </subcellularLocation>
</comment>
<keyword evidence="4" id="KW-1003">Cell membrane</keyword>
<organism evidence="9 10">
    <name type="scientific">Neoaquamicrobium microcysteis</name>
    <dbReference type="NCBI Taxonomy" id="2682781"/>
    <lineage>
        <taxon>Bacteria</taxon>
        <taxon>Pseudomonadati</taxon>
        <taxon>Pseudomonadota</taxon>
        <taxon>Alphaproteobacteria</taxon>
        <taxon>Hyphomicrobiales</taxon>
        <taxon>Phyllobacteriaceae</taxon>
        <taxon>Neoaquamicrobium</taxon>
    </lineage>
</organism>
<evidence type="ECO:0000256" key="3">
    <source>
        <dbReference type="ARBA" id="ARBA00020552"/>
    </source>
</evidence>
<accession>A0A5D4H4P1</accession>
<keyword evidence="10" id="KW-1185">Reference proteome</keyword>
<feature type="chain" id="PRO_5022864647" description="Lectin-like protein BA14k" evidence="8">
    <location>
        <begin position="26"/>
        <end position="141"/>
    </location>
</feature>
<keyword evidence="7" id="KW-0472">Membrane</keyword>
<reference evidence="9 10" key="2">
    <citation type="submission" date="2019-09" db="EMBL/GenBank/DDBJ databases">
        <title>Mesorhizobium sp. MaA-C15 isolated from Microcystis aeruginosa.</title>
        <authorList>
            <person name="Jeong S.E."/>
            <person name="Jin H.M."/>
            <person name="Jeon C.O."/>
        </authorList>
    </citation>
    <scope>NUCLEOTIDE SEQUENCE [LARGE SCALE GENOMIC DNA]</scope>
    <source>
        <strain evidence="9 10">MaA-C15</strain>
    </source>
</reference>
<comment type="similarity">
    <text evidence="2">Belongs to the BA14k family.</text>
</comment>
<comment type="caution">
    <text evidence="9">The sequence shown here is derived from an EMBL/GenBank/DDBJ whole genome shotgun (WGS) entry which is preliminary data.</text>
</comment>
<feature type="transmembrane region" description="Helical" evidence="7">
    <location>
        <begin position="74"/>
        <end position="93"/>
    </location>
</feature>
<sequence length="141" mass="16206">MLKIVSSICAAVMAISIPFATPAVAMPAPISAPVWDKQGPTEVQYRYRDNRRGYYRGHRGYRYQRPGYRYHDGYWFPPAAFIAGAIIGGAIANQEPPIRYRPRATGGHVEWCYARYRSYRAYDNSYQPYNGPRRQCRSPYG</sequence>
<dbReference type="OrthoDB" id="8117189at2"/>
<evidence type="ECO:0000256" key="2">
    <source>
        <dbReference type="ARBA" id="ARBA00010270"/>
    </source>
</evidence>
<dbReference type="Pfam" id="PF07886">
    <property type="entry name" value="BA14K"/>
    <property type="match status" value="1"/>
</dbReference>
<dbReference type="RefSeq" id="WP_148913187.1">
    <property type="nucleotide sequence ID" value="NZ_VSZS01000053.1"/>
</dbReference>
<keyword evidence="5" id="KW-0430">Lectin</keyword>
<evidence type="ECO:0000256" key="4">
    <source>
        <dbReference type="ARBA" id="ARBA00022475"/>
    </source>
</evidence>
<reference evidence="9 10" key="1">
    <citation type="submission" date="2019-08" db="EMBL/GenBank/DDBJ databases">
        <authorList>
            <person name="Seo Y.L."/>
        </authorList>
    </citation>
    <scope>NUCLEOTIDE SEQUENCE [LARGE SCALE GENOMIC DNA]</scope>
    <source>
        <strain evidence="9 10">MaA-C15</strain>
    </source>
</reference>
<dbReference type="Proteomes" id="UP000323258">
    <property type="component" value="Unassembled WGS sequence"/>
</dbReference>
<keyword evidence="8" id="KW-0732">Signal</keyword>
<dbReference type="GO" id="GO:0030246">
    <property type="term" value="F:carbohydrate binding"/>
    <property type="evidence" value="ECO:0007669"/>
    <property type="project" value="UniProtKB-KW"/>
</dbReference>
<evidence type="ECO:0000313" key="10">
    <source>
        <dbReference type="Proteomes" id="UP000323258"/>
    </source>
</evidence>
<evidence type="ECO:0000256" key="5">
    <source>
        <dbReference type="ARBA" id="ARBA00022734"/>
    </source>
</evidence>
<gene>
    <name evidence="9" type="ORF">FY036_02825</name>
</gene>